<dbReference type="PANTHER" id="PTHR11132">
    <property type="entry name" value="SOLUTE CARRIER FAMILY 35"/>
    <property type="match status" value="1"/>
</dbReference>
<feature type="transmembrane region" description="Helical" evidence="5">
    <location>
        <begin position="71"/>
        <end position="93"/>
    </location>
</feature>
<gene>
    <name evidence="7" type="ORF">SI7747_01001719</name>
    <name evidence="8" type="ORF">SI8410_01001853</name>
</gene>
<dbReference type="InterPro" id="IPR050186">
    <property type="entry name" value="TPT_transporter"/>
</dbReference>
<feature type="transmembrane region" description="Helical" evidence="5">
    <location>
        <begin position="228"/>
        <end position="247"/>
    </location>
</feature>
<evidence type="ECO:0000256" key="3">
    <source>
        <dbReference type="ARBA" id="ARBA00022989"/>
    </source>
</evidence>
<name>A0A7I8IBP2_SPIIN</name>
<feature type="domain" description="Sugar phosphate transporter" evidence="6">
    <location>
        <begin position="11"/>
        <end position="296"/>
    </location>
</feature>
<organism evidence="7">
    <name type="scientific">Spirodela intermedia</name>
    <name type="common">Intermediate duckweed</name>
    <dbReference type="NCBI Taxonomy" id="51605"/>
    <lineage>
        <taxon>Eukaryota</taxon>
        <taxon>Viridiplantae</taxon>
        <taxon>Streptophyta</taxon>
        <taxon>Embryophyta</taxon>
        <taxon>Tracheophyta</taxon>
        <taxon>Spermatophyta</taxon>
        <taxon>Magnoliopsida</taxon>
        <taxon>Liliopsida</taxon>
        <taxon>Araceae</taxon>
        <taxon>Lemnoideae</taxon>
        <taxon>Spirodela</taxon>
    </lineage>
</organism>
<keyword evidence="4 5" id="KW-0472">Membrane</keyword>
<sequence length="302" mass="33038">MKSGPLLSGLAYCISSCSMILLNKVILSSYGFNAGISLMMYQNIVCVLAVLAMRSFGLVYTEKFTWKLVCIWIPVNLIFVGMLATSMFSLNYMNVAMVTILKNTTNILTAIGEFYLFKKKQNGRVWAALFLMIVSAVSGGITDLSFHGVGYTWQTMNCLLTASYSLALRRVMDTAKKATKSGSLNEISMVLLNNALSIPFTLLLILVFDEWEYVYHAEVIRTTSFWAAATLSGLLGLGISFTSMWFLKQTGPTTYSLVGSLNKIPISIAGLVLFDVPVSLPNLSSILFGLFAGVFLATAKMG</sequence>
<evidence type="ECO:0000256" key="4">
    <source>
        <dbReference type="ARBA" id="ARBA00023136"/>
    </source>
</evidence>
<dbReference type="EMBL" id="LR746264">
    <property type="protein sequence ID" value="CAA7389882.1"/>
    <property type="molecule type" value="Genomic_DNA"/>
</dbReference>
<evidence type="ECO:0000313" key="8">
    <source>
        <dbReference type="EMBL" id="CAA7389882.1"/>
    </source>
</evidence>
<keyword evidence="2 5" id="KW-0812">Transmembrane</keyword>
<evidence type="ECO:0000313" key="7">
    <source>
        <dbReference type="EMBL" id="CAA2615369.1"/>
    </source>
</evidence>
<evidence type="ECO:0000256" key="2">
    <source>
        <dbReference type="ARBA" id="ARBA00022692"/>
    </source>
</evidence>
<dbReference type="GO" id="GO:0016020">
    <property type="term" value="C:membrane"/>
    <property type="evidence" value="ECO:0007669"/>
    <property type="project" value="UniProtKB-SubCell"/>
</dbReference>
<dbReference type="Proteomes" id="UP000663760">
    <property type="component" value="Chromosome 1"/>
</dbReference>
<dbReference type="Pfam" id="PF03151">
    <property type="entry name" value="TPT"/>
    <property type="match status" value="1"/>
</dbReference>
<evidence type="ECO:0000256" key="5">
    <source>
        <dbReference type="SAM" id="Phobius"/>
    </source>
</evidence>
<evidence type="ECO:0000256" key="1">
    <source>
        <dbReference type="ARBA" id="ARBA00004141"/>
    </source>
</evidence>
<comment type="subcellular location">
    <subcellularLocation>
        <location evidence="1">Membrane</location>
        <topology evidence="1">Multi-pass membrane protein</topology>
    </subcellularLocation>
</comment>
<keyword evidence="9" id="KW-1185">Reference proteome</keyword>
<feature type="transmembrane region" description="Helical" evidence="5">
    <location>
        <begin position="125"/>
        <end position="145"/>
    </location>
</feature>
<keyword evidence="3 5" id="KW-1133">Transmembrane helix</keyword>
<reference evidence="7" key="1">
    <citation type="submission" date="2019-12" db="EMBL/GenBank/DDBJ databases">
        <authorList>
            <person name="Scholz U."/>
            <person name="Mascher M."/>
            <person name="Fiebig A."/>
        </authorList>
    </citation>
    <scope>NUCLEOTIDE SEQUENCE</scope>
</reference>
<protein>
    <recommendedName>
        <fullName evidence="6">Sugar phosphate transporter domain-containing protein</fullName>
    </recommendedName>
</protein>
<evidence type="ECO:0000313" key="9">
    <source>
        <dbReference type="Proteomes" id="UP000663760"/>
    </source>
</evidence>
<dbReference type="OrthoDB" id="417037at2759"/>
<feature type="transmembrane region" description="Helical" evidence="5">
    <location>
        <begin position="6"/>
        <end position="26"/>
    </location>
</feature>
<dbReference type="AlphaFoldDB" id="A0A7I8IBP2"/>
<proteinExistence type="predicted"/>
<accession>A0A7I8IBP2</accession>
<feature type="transmembrane region" description="Helical" evidence="5">
    <location>
        <begin position="280"/>
        <end position="299"/>
    </location>
</feature>
<feature type="transmembrane region" description="Helical" evidence="5">
    <location>
        <begin position="189"/>
        <end position="208"/>
    </location>
</feature>
<dbReference type="EMBL" id="LR743588">
    <property type="protein sequence ID" value="CAA2615369.1"/>
    <property type="molecule type" value="Genomic_DNA"/>
</dbReference>
<feature type="transmembrane region" description="Helical" evidence="5">
    <location>
        <begin position="38"/>
        <end position="59"/>
    </location>
</feature>
<dbReference type="InterPro" id="IPR004853">
    <property type="entry name" value="Sugar_P_trans_dom"/>
</dbReference>
<evidence type="ECO:0000259" key="6">
    <source>
        <dbReference type="Pfam" id="PF03151"/>
    </source>
</evidence>